<dbReference type="Pfam" id="PF13855">
    <property type="entry name" value="LRR_8"/>
    <property type="match status" value="2"/>
</dbReference>
<organism evidence="10 11">
    <name type="scientific">Geodia barretti</name>
    <name type="common">Barrett's horny sponge</name>
    <dbReference type="NCBI Taxonomy" id="519541"/>
    <lineage>
        <taxon>Eukaryota</taxon>
        <taxon>Metazoa</taxon>
        <taxon>Porifera</taxon>
        <taxon>Demospongiae</taxon>
        <taxon>Heteroscleromorpha</taxon>
        <taxon>Tetractinellida</taxon>
        <taxon>Astrophorina</taxon>
        <taxon>Geodiidae</taxon>
        <taxon>Geodia</taxon>
    </lineage>
</organism>
<dbReference type="GO" id="GO:0016301">
    <property type="term" value="F:kinase activity"/>
    <property type="evidence" value="ECO:0007669"/>
    <property type="project" value="UniProtKB-KW"/>
</dbReference>
<evidence type="ECO:0000256" key="4">
    <source>
        <dbReference type="ARBA" id="ARBA00022729"/>
    </source>
</evidence>
<dbReference type="InterPro" id="IPR003591">
    <property type="entry name" value="Leu-rich_rpt_typical-subtyp"/>
</dbReference>
<feature type="compositionally biased region" description="Basic and acidic residues" evidence="9">
    <location>
        <begin position="134"/>
        <end position="151"/>
    </location>
</feature>
<dbReference type="SUPFAM" id="SSF52058">
    <property type="entry name" value="L domain-like"/>
    <property type="match status" value="1"/>
</dbReference>
<evidence type="ECO:0000256" key="9">
    <source>
        <dbReference type="SAM" id="MobiDB-lite"/>
    </source>
</evidence>
<evidence type="ECO:0000313" key="11">
    <source>
        <dbReference type="Proteomes" id="UP001174909"/>
    </source>
</evidence>
<keyword evidence="4" id="KW-0732">Signal</keyword>
<dbReference type="FunFam" id="3.80.10.10:FF:000275">
    <property type="entry name" value="Leucine-rich repeat receptor-like protein kinase"/>
    <property type="match status" value="1"/>
</dbReference>
<keyword evidence="2" id="KW-0433">Leucine-rich repeat</keyword>
<keyword evidence="6" id="KW-1133">Transmembrane helix</keyword>
<evidence type="ECO:0000256" key="7">
    <source>
        <dbReference type="ARBA" id="ARBA00023136"/>
    </source>
</evidence>
<feature type="region of interest" description="Disordered" evidence="9">
    <location>
        <begin position="129"/>
        <end position="156"/>
    </location>
</feature>
<evidence type="ECO:0000256" key="2">
    <source>
        <dbReference type="ARBA" id="ARBA00022614"/>
    </source>
</evidence>
<dbReference type="Gene3D" id="2.60.40.2700">
    <property type="match status" value="1"/>
</dbReference>
<gene>
    <name evidence="10" type="ORF">GBAR_LOCUS16512</name>
</gene>
<sequence length="599" mass="64230">MRRSSPGCHPQDRGWTTGTTQPAVNVTDVDEAGPATLSKARPQVGAALTATLADEDAGVSNATWQWARSSDTSTNWADIASAPSASYTPVAGDLNQYLRAMVTYVDTHGTGETVEQVTANAAQAMAALPQPDQAPEKRHPEAPPPQRDPKARLGRRRSIVEYSDRELMALANWIVSDTLLRTDEELQAEMRRELGFRRRGSRIDAALGRVKQHPFQARRSQTVWVIVALAAIIVAATLWSPGVSRAQGGSGCSDGAAVSDPSNNAGLVSDCQTLLEAKDTLDEDGVLNWSADLPIGEWDGVTTGGSPTRITFLNVAALDLSGTIPAALGNLAGLDTLYLQINRLRGSIPVELGNMSNLQVLHLTSNRLTGQIPPELGNLTSLTWLDIMFNRLSGEIPEELGQLSGLERLRLNGNSLTGAIPSRLGDLAQLHTLRLEHNELSGSIPGTLGDLSALEMLILSYNQLTGDLPSELGRLSALVRLDINDNMLTGCIPAELAKNTALYIYSDGLRSCATAPPARVNKSSITFTPIHVSGSGDSVTIAWTDPEIGGTEVDGYRIRYQAGSPFPTWTEWITIDDAAGLSYSDVDGEHPTFTFSDYM</sequence>
<evidence type="ECO:0000256" key="6">
    <source>
        <dbReference type="ARBA" id="ARBA00022989"/>
    </source>
</evidence>
<protein>
    <submittedName>
        <fullName evidence="10">MDIS1-interacting receptor like kinase 2</fullName>
    </submittedName>
</protein>
<dbReference type="CDD" id="cd00063">
    <property type="entry name" value="FN3"/>
    <property type="match status" value="1"/>
</dbReference>
<keyword evidence="10" id="KW-0808">Transferase</keyword>
<dbReference type="InterPro" id="IPR003961">
    <property type="entry name" value="FN3_dom"/>
</dbReference>
<dbReference type="GO" id="GO:0016020">
    <property type="term" value="C:membrane"/>
    <property type="evidence" value="ECO:0007669"/>
    <property type="project" value="UniProtKB-SubCell"/>
</dbReference>
<keyword evidence="8" id="KW-0325">Glycoprotein</keyword>
<keyword evidence="10" id="KW-0418">Kinase</keyword>
<name>A0AA35SG40_GEOBA</name>
<dbReference type="InterPro" id="IPR032675">
    <property type="entry name" value="LRR_dom_sf"/>
</dbReference>
<dbReference type="SUPFAM" id="SSF49265">
    <property type="entry name" value="Fibronectin type III"/>
    <property type="match status" value="1"/>
</dbReference>
<feature type="region of interest" description="Disordered" evidence="9">
    <location>
        <begin position="1"/>
        <end position="40"/>
    </location>
</feature>
<dbReference type="Proteomes" id="UP001174909">
    <property type="component" value="Unassembled WGS sequence"/>
</dbReference>
<dbReference type="AlphaFoldDB" id="A0AA35SG40"/>
<keyword evidence="7" id="KW-0472">Membrane</keyword>
<feature type="compositionally biased region" description="Polar residues" evidence="9">
    <location>
        <begin position="14"/>
        <end position="24"/>
    </location>
</feature>
<dbReference type="SMART" id="SM00369">
    <property type="entry name" value="LRR_TYP"/>
    <property type="match status" value="4"/>
</dbReference>
<dbReference type="InterPro" id="IPR013783">
    <property type="entry name" value="Ig-like_fold"/>
</dbReference>
<evidence type="ECO:0000256" key="8">
    <source>
        <dbReference type="ARBA" id="ARBA00023180"/>
    </source>
</evidence>
<dbReference type="InterPro" id="IPR001611">
    <property type="entry name" value="Leu-rich_rpt"/>
</dbReference>
<evidence type="ECO:0000313" key="10">
    <source>
        <dbReference type="EMBL" id="CAI8029024.1"/>
    </source>
</evidence>
<accession>A0AA35SG40</accession>
<dbReference type="InterPro" id="IPR036116">
    <property type="entry name" value="FN3_sf"/>
</dbReference>
<dbReference type="FunFam" id="3.80.10.10:FF:000383">
    <property type="entry name" value="Leucine-rich repeat receptor protein kinase EMS1"/>
    <property type="match status" value="1"/>
</dbReference>
<evidence type="ECO:0000256" key="3">
    <source>
        <dbReference type="ARBA" id="ARBA00022692"/>
    </source>
</evidence>
<evidence type="ECO:0000256" key="1">
    <source>
        <dbReference type="ARBA" id="ARBA00004167"/>
    </source>
</evidence>
<keyword evidence="11" id="KW-1185">Reference proteome</keyword>
<evidence type="ECO:0000256" key="5">
    <source>
        <dbReference type="ARBA" id="ARBA00022737"/>
    </source>
</evidence>
<dbReference type="Gene3D" id="2.60.40.10">
    <property type="entry name" value="Immunoglobulins"/>
    <property type="match status" value="1"/>
</dbReference>
<keyword evidence="3" id="KW-0812">Transmembrane</keyword>
<reference evidence="10" key="1">
    <citation type="submission" date="2023-03" db="EMBL/GenBank/DDBJ databases">
        <authorList>
            <person name="Steffen K."/>
            <person name="Cardenas P."/>
        </authorList>
    </citation>
    <scope>NUCLEOTIDE SEQUENCE</scope>
</reference>
<proteinExistence type="predicted"/>
<comment type="subcellular location">
    <subcellularLocation>
        <location evidence="1">Membrane</location>
        <topology evidence="1">Single-pass membrane protein</topology>
    </subcellularLocation>
</comment>
<keyword evidence="5" id="KW-0677">Repeat</keyword>
<dbReference type="PANTHER" id="PTHR47988">
    <property type="entry name" value="SOMATIC EMBRYOGENESIS RECEPTOR KINASE 1"/>
    <property type="match status" value="1"/>
</dbReference>
<comment type="caution">
    <text evidence="10">The sequence shown here is derived from an EMBL/GenBank/DDBJ whole genome shotgun (WGS) entry which is preliminary data.</text>
</comment>
<keyword evidence="10" id="KW-0675">Receptor</keyword>
<dbReference type="Gene3D" id="3.80.10.10">
    <property type="entry name" value="Ribonuclease Inhibitor"/>
    <property type="match status" value="2"/>
</dbReference>
<dbReference type="EMBL" id="CASHTH010002375">
    <property type="protein sequence ID" value="CAI8029024.1"/>
    <property type="molecule type" value="Genomic_DNA"/>
</dbReference>